<dbReference type="Pfam" id="PF08399">
    <property type="entry name" value="VWA_N"/>
    <property type="match status" value="1"/>
</dbReference>
<evidence type="ECO:0000256" key="8">
    <source>
        <dbReference type="ARBA" id="ARBA00022729"/>
    </source>
</evidence>
<dbReference type="HOGENOM" id="CLU_004660_0_0_1"/>
<keyword evidence="15" id="KW-0325">Glycoprotein</keyword>
<evidence type="ECO:0000256" key="4">
    <source>
        <dbReference type="ARBA" id="ARBA00022568"/>
    </source>
</evidence>
<dbReference type="Proteomes" id="UP000008144">
    <property type="component" value="Chromosome 5"/>
</dbReference>
<accession>A0A1W2WBK9</accession>
<keyword evidence="21" id="KW-1185">Reference proteome</keyword>
<name>H2XL54_CIOIN</name>
<evidence type="ECO:0000256" key="18">
    <source>
        <dbReference type="SAM" id="SignalP"/>
    </source>
</evidence>
<evidence type="ECO:0000256" key="6">
    <source>
        <dbReference type="ARBA" id="ARBA00022692"/>
    </source>
</evidence>
<evidence type="ECO:0000256" key="10">
    <source>
        <dbReference type="ARBA" id="ARBA00022882"/>
    </source>
</evidence>
<keyword evidence="10" id="KW-0851">Voltage-gated channel</keyword>
<keyword evidence="6" id="KW-0812">Transmembrane</keyword>
<keyword evidence="16" id="KW-0407">Ion channel</keyword>
<dbReference type="SMART" id="SM00327">
    <property type="entry name" value="VWA"/>
    <property type="match status" value="1"/>
</dbReference>
<keyword evidence="13" id="KW-0472">Membrane</keyword>
<gene>
    <name evidence="20" type="primary">LOC100186976</name>
</gene>
<dbReference type="InParanoid" id="H2XL54"/>
<reference evidence="20" key="4">
    <citation type="submission" date="2025-09" db="UniProtKB">
        <authorList>
            <consortium name="Ensembl"/>
        </authorList>
    </citation>
    <scope>IDENTIFICATION</scope>
</reference>
<dbReference type="GO" id="GO:0005891">
    <property type="term" value="C:voltage-gated calcium channel complex"/>
    <property type="evidence" value="ECO:0000318"/>
    <property type="project" value="GO_Central"/>
</dbReference>
<evidence type="ECO:0000256" key="9">
    <source>
        <dbReference type="ARBA" id="ARBA00022837"/>
    </source>
</evidence>
<dbReference type="InterPro" id="IPR036465">
    <property type="entry name" value="vWFA_dom_sf"/>
</dbReference>
<dbReference type="OMA" id="PQITNFR"/>
<keyword evidence="12" id="KW-0406">Ion transport</keyword>
<reference evidence="20" key="3">
    <citation type="submission" date="2025-08" db="UniProtKB">
        <authorList>
            <consortium name="Ensembl"/>
        </authorList>
    </citation>
    <scope>IDENTIFICATION</scope>
</reference>
<keyword evidence="4" id="KW-0109">Calcium transport</keyword>
<evidence type="ECO:0000256" key="13">
    <source>
        <dbReference type="ARBA" id="ARBA00023136"/>
    </source>
</evidence>
<protein>
    <submittedName>
        <fullName evidence="20">Voltage-dependent calcium channel subunit alpha-2/delta-1</fullName>
    </submittedName>
</protein>
<evidence type="ECO:0000256" key="1">
    <source>
        <dbReference type="ARBA" id="ARBA00004479"/>
    </source>
</evidence>
<evidence type="ECO:0000313" key="21">
    <source>
        <dbReference type="Proteomes" id="UP000008144"/>
    </source>
</evidence>
<dbReference type="InterPro" id="IPR013680">
    <property type="entry name" value="VDCC_a2/dsu"/>
</dbReference>
<evidence type="ECO:0000313" key="20">
    <source>
        <dbReference type="Ensembl" id="ENSCINP00000030386.1"/>
    </source>
</evidence>
<dbReference type="Ensembl" id="ENSCINT00000030397.1">
    <property type="protein sequence ID" value="ENSCINP00000030386.1"/>
    <property type="gene ID" value="ENSCING00000022683.1"/>
</dbReference>
<dbReference type="RefSeq" id="XP_002126163.2">
    <property type="nucleotide sequence ID" value="XM_002126127.4"/>
</dbReference>
<evidence type="ECO:0000256" key="7">
    <source>
        <dbReference type="ARBA" id="ARBA00022723"/>
    </source>
</evidence>
<dbReference type="EMBL" id="EAAA01002049">
    <property type="status" value="NOT_ANNOTATED_CDS"/>
    <property type="molecule type" value="Genomic_DNA"/>
</dbReference>
<feature type="signal peptide" evidence="18">
    <location>
        <begin position="1"/>
        <end position="19"/>
    </location>
</feature>
<sequence length="1134" mass="128471">MKFVIIFVVAITLFQKCHSTSTLLWLDELTKRYAQQINVGMVENETLLSQLKLVYESYHPVIKRIEPSNILKLKLESLQEILKQAETTIMDIAAEGEEIKRSFNNSIRLTNQDIRFYNKESNDSVLFNELVKQNQSKFYFNAKCNCGLQLPEGYLPEDCYQPPGGFERSELFLGQNVSLHTSAVHIPLEVYNEGWQVLNDIAWTQNLDMKFKEKLCSSGTRWMFVGTNTGVFRYFPAKPWNTQCLYHDLHDVTKVSWFVKGMTSPKDVLIMIDTSGSIIGITLSLIQTSVKKLMSTLTENDFFNIFVFNNEPKFLQPSCPNLMQATPKHKQMAAGWLSNLTVHNSSAFEKGFDFAFEILTQSNSLNTTHRPIRAGCNSAILLFTDGGAAYPSQVFKKWNLDKEVRVFTYSVGKPFSSTTTLKQMACNNRGEFTAIPSYSATNLQTRKYLSKLGRPLAFNQKKTNKWTLPYIDHIGSIGSVMTVTRPIYEDYIDDVTAERKLAVSAIVGTDILHDDVQQALDVSEFGSNVYSFGVDNNGFLFHHPKLKQGRLNDPVTVDISDVAIATNITQIRKKMIKRITEDFHVIDMLVSMDGQHINNEESIYSISPVQDSLFSGGISFPLRQLNQLDSGAVVEQRRITFESILFNETNIKSFVYGLQCIKIPADQTCRSTNQITKVSADILMSDVTRETLCAEGEVSKSRFDDLLLHGSVTRRLAISYWKNHFTDSQTVLSVFVASDSLPSVMRVKHISSSYHKEIEELLSEPTSKDFFKRSLHVDPPFTTYTIMKLVTMSMDDVTTTPSSSTAAVFNMTTPFTITQTNSQHVIVASQALRIPTTPHIVPAVTGAVLDHELLKQQLFNISSQQCIGQNCDWSYNCWAQERMCVVLDDGGLLMITNQDQHSTRVGQFFGLIDGDLMKALVRDRVYAQVQIDDHQMVCKSDAVDGNAAARNYVFITNILKIFKWLASSIWFVLQTFVYITITSASALTTVEFNFNEITTPSVELQHCIVRKTIFHFGNQVFPQEGSVECLEHWNRTYQASRIPNSNLIMVVVDTGAQCCDENNFCFQPIQPEELHFEVRDEIPCSKNRYRAPPSECFDVKSLPENQDTECSSCHIQPNVVMQLIFMLFLALILK</sequence>
<evidence type="ECO:0000256" key="11">
    <source>
        <dbReference type="ARBA" id="ARBA00022989"/>
    </source>
</evidence>
<dbReference type="OrthoDB" id="10054666at2759"/>
<reference evidence="21" key="1">
    <citation type="journal article" date="2002" name="Science">
        <title>The draft genome of Ciona intestinalis: insights into chordate and vertebrate origins.</title>
        <authorList>
            <person name="Dehal P."/>
            <person name="Satou Y."/>
            <person name="Campbell R.K."/>
            <person name="Chapman J."/>
            <person name="Degnan B."/>
            <person name="De Tomaso A."/>
            <person name="Davidson B."/>
            <person name="Di Gregorio A."/>
            <person name="Gelpke M."/>
            <person name="Goodstein D.M."/>
            <person name="Harafuji N."/>
            <person name="Hastings K.E."/>
            <person name="Ho I."/>
            <person name="Hotta K."/>
            <person name="Huang W."/>
            <person name="Kawashima T."/>
            <person name="Lemaire P."/>
            <person name="Martinez D."/>
            <person name="Meinertzhagen I.A."/>
            <person name="Necula S."/>
            <person name="Nonaka M."/>
            <person name="Putnam N."/>
            <person name="Rash S."/>
            <person name="Saiga H."/>
            <person name="Satake M."/>
            <person name="Terry A."/>
            <person name="Yamada L."/>
            <person name="Wang H.G."/>
            <person name="Awazu S."/>
            <person name="Azumi K."/>
            <person name="Boore J."/>
            <person name="Branno M."/>
            <person name="Chin-Bow S."/>
            <person name="DeSantis R."/>
            <person name="Doyle S."/>
            <person name="Francino P."/>
            <person name="Keys D.N."/>
            <person name="Haga S."/>
            <person name="Hayashi H."/>
            <person name="Hino K."/>
            <person name="Imai K.S."/>
            <person name="Inaba K."/>
            <person name="Kano S."/>
            <person name="Kobayashi K."/>
            <person name="Kobayashi M."/>
            <person name="Lee B.I."/>
            <person name="Makabe K.W."/>
            <person name="Manohar C."/>
            <person name="Matassi G."/>
            <person name="Medina M."/>
            <person name="Mochizuki Y."/>
            <person name="Mount S."/>
            <person name="Morishita T."/>
            <person name="Miura S."/>
            <person name="Nakayama A."/>
            <person name="Nishizaka S."/>
            <person name="Nomoto H."/>
            <person name="Ohta F."/>
            <person name="Oishi K."/>
            <person name="Rigoutsos I."/>
            <person name="Sano M."/>
            <person name="Sasaki A."/>
            <person name="Sasakura Y."/>
            <person name="Shoguchi E."/>
            <person name="Shin-i T."/>
            <person name="Spagnuolo A."/>
            <person name="Stainier D."/>
            <person name="Suzuki M.M."/>
            <person name="Tassy O."/>
            <person name="Takatori N."/>
            <person name="Tokuoka M."/>
            <person name="Yagi K."/>
            <person name="Yoshizaki F."/>
            <person name="Wada S."/>
            <person name="Zhang C."/>
            <person name="Hyatt P.D."/>
            <person name="Larimer F."/>
            <person name="Detter C."/>
            <person name="Doggett N."/>
            <person name="Glavina T."/>
            <person name="Hawkins T."/>
            <person name="Richardson P."/>
            <person name="Lucas S."/>
            <person name="Kohara Y."/>
            <person name="Levine M."/>
            <person name="Satoh N."/>
            <person name="Rokhsar D.S."/>
        </authorList>
    </citation>
    <scope>NUCLEOTIDE SEQUENCE [LARGE SCALE GENOMIC DNA]</scope>
</reference>
<evidence type="ECO:0000256" key="3">
    <source>
        <dbReference type="ARBA" id="ARBA00022448"/>
    </source>
</evidence>
<evidence type="ECO:0000256" key="16">
    <source>
        <dbReference type="ARBA" id="ARBA00023303"/>
    </source>
</evidence>
<keyword evidence="8 18" id="KW-0732">Signal</keyword>
<dbReference type="PANTHER" id="PTHR10166:SF37">
    <property type="entry name" value="STOLID, ISOFORM H"/>
    <property type="match status" value="1"/>
</dbReference>
<dbReference type="InterPro" id="IPR002035">
    <property type="entry name" value="VWF_A"/>
</dbReference>
<comment type="similarity">
    <text evidence="2">Belongs to the calcium channel subunit alpha-2/delta family.</text>
</comment>
<dbReference type="PANTHER" id="PTHR10166">
    <property type="entry name" value="VOLTAGE-DEPENDENT CALCIUM CHANNEL SUBUNIT ALPHA-2/DELTA-RELATED"/>
    <property type="match status" value="1"/>
</dbReference>
<comment type="subcellular location">
    <subcellularLocation>
        <location evidence="1">Membrane</location>
        <topology evidence="1">Single-pass type I membrane protein</topology>
    </subcellularLocation>
</comment>
<dbReference type="AlphaFoldDB" id="H2XL54"/>
<feature type="coiled-coil region" evidence="17">
    <location>
        <begin position="68"/>
        <end position="95"/>
    </location>
</feature>
<evidence type="ECO:0000256" key="2">
    <source>
        <dbReference type="ARBA" id="ARBA00007060"/>
    </source>
</evidence>
<proteinExistence type="inferred from homology"/>
<keyword evidence="9" id="KW-0106">Calcium</keyword>
<keyword evidence="11" id="KW-1133">Transmembrane helix</keyword>
<evidence type="ECO:0000256" key="17">
    <source>
        <dbReference type="SAM" id="Coils"/>
    </source>
</evidence>
<dbReference type="InterPro" id="IPR013608">
    <property type="entry name" value="VWA_N"/>
</dbReference>
<keyword evidence="17" id="KW-0175">Coiled coil</keyword>
<feature type="domain" description="VWFA" evidence="19">
    <location>
        <begin position="267"/>
        <end position="452"/>
    </location>
</feature>
<dbReference type="STRING" id="7719.ENSCINP00000030386"/>
<evidence type="ECO:0000256" key="15">
    <source>
        <dbReference type="ARBA" id="ARBA00023180"/>
    </source>
</evidence>
<dbReference type="Pfam" id="PF08473">
    <property type="entry name" value="VGCC_alpha2"/>
    <property type="match status" value="1"/>
</dbReference>
<dbReference type="Gene3D" id="3.40.50.410">
    <property type="entry name" value="von Willebrand factor, type A domain"/>
    <property type="match status" value="1"/>
</dbReference>
<keyword evidence="7" id="KW-0479">Metal-binding</keyword>
<organism evidence="20 21">
    <name type="scientific">Ciona intestinalis</name>
    <name type="common">Transparent sea squirt</name>
    <name type="synonym">Ascidia intestinalis</name>
    <dbReference type="NCBI Taxonomy" id="7719"/>
    <lineage>
        <taxon>Eukaryota</taxon>
        <taxon>Metazoa</taxon>
        <taxon>Chordata</taxon>
        <taxon>Tunicata</taxon>
        <taxon>Ascidiacea</taxon>
        <taxon>Phlebobranchia</taxon>
        <taxon>Cionidae</taxon>
        <taxon>Ciona</taxon>
    </lineage>
</organism>
<keyword evidence="14" id="KW-1015">Disulfide bond</keyword>
<dbReference type="GO" id="GO:0046872">
    <property type="term" value="F:metal ion binding"/>
    <property type="evidence" value="ECO:0007669"/>
    <property type="project" value="UniProtKB-KW"/>
</dbReference>
<evidence type="ECO:0000256" key="12">
    <source>
        <dbReference type="ARBA" id="ARBA00023065"/>
    </source>
</evidence>
<evidence type="ECO:0000259" key="19">
    <source>
        <dbReference type="PROSITE" id="PS50234"/>
    </source>
</evidence>
<feature type="chain" id="PRO_5014093484" evidence="18">
    <location>
        <begin position="20"/>
        <end position="1134"/>
    </location>
</feature>
<dbReference type="InterPro" id="IPR051173">
    <property type="entry name" value="Ca_channel_alpha-2/delta"/>
</dbReference>
<dbReference type="KEGG" id="cin:100186976"/>
<accession>H2XL54</accession>
<dbReference type="GO" id="GO:0005245">
    <property type="term" value="F:voltage-gated calcium channel activity"/>
    <property type="evidence" value="ECO:0000318"/>
    <property type="project" value="GO_Central"/>
</dbReference>
<dbReference type="PROSITE" id="PS50234">
    <property type="entry name" value="VWFA"/>
    <property type="match status" value="1"/>
</dbReference>
<keyword evidence="3" id="KW-0813">Transport</keyword>
<dbReference type="Pfam" id="PF00092">
    <property type="entry name" value="VWA"/>
    <property type="match status" value="1"/>
</dbReference>
<keyword evidence="5" id="KW-0107">Calcium channel</keyword>
<dbReference type="Gene3D" id="3.30.450.20">
    <property type="entry name" value="PAS domain"/>
    <property type="match status" value="1"/>
</dbReference>
<reference evidence="20" key="2">
    <citation type="journal article" date="2008" name="Genome Biol.">
        <title>Improved genome assembly and evidence-based global gene model set for the chordate Ciona intestinalis: new insight into intron and operon populations.</title>
        <authorList>
            <person name="Satou Y."/>
            <person name="Mineta K."/>
            <person name="Ogasawara M."/>
            <person name="Sasakura Y."/>
            <person name="Shoguchi E."/>
            <person name="Ueno K."/>
            <person name="Yamada L."/>
            <person name="Matsumoto J."/>
            <person name="Wasserscheid J."/>
            <person name="Dewar K."/>
            <person name="Wiley G.B."/>
            <person name="Macmil S.L."/>
            <person name="Roe B.A."/>
            <person name="Zeller R.W."/>
            <person name="Hastings K.E."/>
            <person name="Lemaire P."/>
            <person name="Lindquist E."/>
            <person name="Endo T."/>
            <person name="Hotta K."/>
            <person name="Inaba K."/>
        </authorList>
    </citation>
    <scope>NUCLEOTIDE SEQUENCE [LARGE SCALE GENOMIC DNA]</scope>
    <source>
        <strain evidence="20">wild type</strain>
    </source>
</reference>
<evidence type="ECO:0000256" key="5">
    <source>
        <dbReference type="ARBA" id="ARBA00022673"/>
    </source>
</evidence>
<dbReference type="SUPFAM" id="SSF53300">
    <property type="entry name" value="vWA-like"/>
    <property type="match status" value="1"/>
</dbReference>
<evidence type="ECO:0000256" key="14">
    <source>
        <dbReference type="ARBA" id="ARBA00023157"/>
    </source>
</evidence>
<dbReference type="GeneID" id="100186976"/>
<dbReference type="GeneTree" id="ENSGT00940000166626"/>